<dbReference type="AlphaFoldDB" id="A0A841BXF8"/>
<sequence>MRQWPESHDHLEDAVLSRRRLVSVVAISALALTGLSACRSTPGIAAYVGSEKYTDTYVDNLINDFDAKLVAQIRVQAKTQTDQAVKAGQIKPEDAAAQVDKAVADQQATTLKNFGDLRQTVIRMLVVRDAGNIYAKSHNITVPPADTATAAAQNNLPADADLVKLFAEYSTTLNALATTAKSTAPSEADQHEAYDNLQVQPGTVKPSFETLQGNFTQEAMGSAVGVRDLLVTALDEAKSSVSPRYTGAAQDLQIQLQQLQAQTKIQVMLAPIGAVSNAPAVASTEAPAA</sequence>
<evidence type="ECO:0000313" key="1">
    <source>
        <dbReference type="EMBL" id="MBB5871613.1"/>
    </source>
</evidence>
<proteinExistence type="predicted"/>
<dbReference type="EMBL" id="JACHMN010000002">
    <property type="protein sequence ID" value="MBB5871613.1"/>
    <property type="molecule type" value="Genomic_DNA"/>
</dbReference>
<name>A0A841BXF8_9ACTN</name>
<comment type="caution">
    <text evidence="1">The sequence shown here is derived from an EMBL/GenBank/DDBJ whole genome shotgun (WGS) entry which is preliminary data.</text>
</comment>
<gene>
    <name evidence="1" type="ORF">F4553_004992</name>
</gene>
<accession>A0A841BXF8</accession>
<dbReference type="RefSeq" id="WP_184839798.1">
    <property type="nucleotide sequence ID" value="NZ_JACHMN010000002.1"/>
</dbReference>
<keyword evidence="2" id="KW-1185">Reference proteome</keyword>
<evidence type="ECO:0000313" key="2">
    <source>
        <dbReference type="Proteomes" id="UP000587527"/>
    </source>
</evidence>
<reference evidence="1 2" key="1">
    <citation type="submission" date="2020-08" db="EMBL/GenBank/DDBJ databases">
        <title>Sequencing the genomes of 1000 actinobacteria strains.</title>
        <authorList>
            <person name="Klenk H.-P."/>
        </authorList>
    </citation>
    <scope>NUCLEOTIDE SEQUENCE [LARGE SCALE GENOMIC DNA]</scope>
    <source>
        <strain evidence="1 2">DSM 45362</strain>
    </source>
</reference>
<dbReference type="Proteomes" id="UP000587527">
    <property type="component" value="Unassembled WGS sequence"/>
</dbReference>
<organism evidence="1 2">
    <name type="scientific">Allocatelliglobosispora scoriae</name>
    <dbReference type="NCBI Taxonomy" id="643052"/>
    <lineage>
        <taxon>Bacteria</taxon>
        <taxon>Bacillati</taxon>
        <taxon>Actinomycetota</taxon>
        <taxon>Actinomycetes</taxon>
        <taxon>Micromonosporales</taxon>
        <taxon>Micromonosporaceae</taxon>
        <taxon>Allocatelliglobosispora</taxon>
    </lineage>
</organism>
<protein>
    <submittedName>
        <fullName evidence="1">Uncharacterized protein</fullName>
    </submittedName>
</protein>